<evidence type="ECO:0000256" key="1">
    <source>
        <dbReference type="ARBA" id="ARBA00001033"/>
    </source>
</evidence>
<comment type="catalytic activity">
    <reaction evidence="1 8">
        <text>a myo-inositol phosphate + H2O = myo-inositol + phosphate</text>
        <dbReference type="Rhea" id="RHEA:24056"/>
        <dbReference type="ChEBI" id="CHEBI:15377"/>
        <dbReference type="ChEBI" id="CHEBI:17268"/>
        <dbReference type="ChEBI" id="CHEBI:43474"/>
        <dbReference type="ChEBI" id="CHEBI:84139"/>
        <dbReference type="EC" id="3.1.3.25"/>
    </reaction>
</comment>
<dbReference type="GO" id="GO:0008934">
    <property type="term" value="F:inositol monophosphate 1-phosphatase activity"/>
    <property type="evidence" value="ECO:0007669"/>
    <property type="project" value="InterPro"/>
</dbReference>
<feature type="binding site" evidence="7">
    <location>
        <position position="83"/>
    </location>
    <ligand>
        <name>Mg(2+)</name>
        <dbReference type="ChEBI" id="CHEBI:18420"/>
        <label>1</label>
        <note>catalytic</note>
    </ligand>
</feature>
<dbReference type="InterPro" id="IPR020583">
    <property type="entry name" value="Inositol_monoP_metal-BS"/>
</dbReference>
<keyword evidence="4 7" id="KW-0479">Metal-binding</keyword>
<dbReference type="UniPathway" id="UPA00823">
    <property type="reaction ID" value="UER00788"/>
</dbReference>
<keyword evidence="6 7" id="KW-0460">Magnesium</keyword>
<comment type="caution">
    <text evidence="9">The sequence shown here is derived from an EMBL/GenBank/DDBJ whole genome shotgun (WGS) entry which is preliminary data.</text>
</comment>
<evidence type="ECO:0000256" key="4">
    <source>
        <dbReference type="ARBA" id="ARBA00022723"/>
    </source>
</evidence>
<evidence type="ECO:0000256" key="8">
    <source>
        <dbReference type="RuleBase" id="RU364068"/>
    </source>
</evidence>
<sequence>MSSSHPVDLQDVHDFLIDVAYRAGGMITSAKPVAAGSGMKKNSADLVTETDQAVERMVSSSLKEKYPEFESVEEISGFRFMGEEMYKAGDKLSDAPTFIVDPIDGTTNFFHGHPYLCVSLGVAINQKPVLGVIYNPFTKTLYTGIKGQGAYLTDPCHDRARLPLRDPEPFQDLSHCLVAVEWGSDRDGNDFQVKTDTFAKLCASKEAGGAMVHGIRSLGSAELNMCGVAAGHLDLYWESGCWAWDVCAAWVIVEEAGGKVVGCHKGDWDPKIDQRRYMSVRAGKDQEKIVEEFWGCVQGKLEVGYDTVS</sequence>
<dbReference type="Gene3D" id="3.30.540.10">
    <property type="entry name" value="Fructose-1,6-Bisphosphatase, subunit A, domain 1"/>
    <property type="match status" value="1"/>
</dbReference>
<dbReference type="Pfam" id="PF00459">
    <property type="entry name" value="Inositol_P"/>
    <property type="match status" value="1"/>
</dbReference>
<dbReference type="FunFam" id="3.40.190.80:FF:000012">
    <property type="entry name" value="Inositol-1-monophosphatase"/>
    <property type="match status" value="1"/>
</dbReference>
<reference evidence="9 10" key="1">
    <citation type="journal article" date="2018" name="BMC Genomics">
        <title>Genomic evidence for intraspecific hybridization in a clonal and extremely halotolerant yeast.</title>
        <authorList>
            <person name="Gostincar C."/>
            <person name="Stajich J.E."/>
            <person name="Zupancic J."/>
            <person name="Zalar P."/>
            <person name="Gunde-Cimerman N."/>
        </authorList>
    </citation>
    <scope>NUCLEOTIDE SEQUENCE [LARGE SCALE GENOMIC DNA]</scope>
    <source>
        <strain evidence="9 10">EXF-2682</strain>
    </source>
</reference>
<dbReference type="GO" id="GO:0046872">
    <property type="term" value="F:metal ion binding"/>
    <property type="evidence" value="ECO:0007669"/>
    <property type="project" value="UniProtKB-KW"/>
</dbReference>
<dbReference type="GO" id="GO:0006021">
    <property type="term" value="P:inositol biosynthetic process"/>
    <property type="evidence" value="ECO:0007669"/>
    <property type="project" value="UniProtKB-UniPathway"/>
</dbReference>
<dbReference type="VEuPathDB" id="FungiDB:BTJ68_09852"/>
<evidence type="ECO:0000256" key="6">
    <source>
        <dbReference type="ARBA" id="ARBA00022842"/>
    </source>
</evidence>
<dbReference type="AlphaFoldDB" id="A0A3M7C6X7"/>
<dbReference type="PRINTS" id="PR00377">
    <property type="entry name" value="IMPHPHTASES"/>
</dbReference>
<dbReference type="GO" id="GO:0007165">
    <property type="term" value="P:signal transduction"/>
    <property type="evidence" value="ECO:0007669"/>
    <property type="project" value="TreeGrafter"/>
</dbReference>
<dbReference type="FunFam" id="3.30.540.10:FF:000004">
    <property type="entry name" value="Inositol-1-monophosphatase"/>
    <property type="match status" value="1"/>
</dbReference>
<dbReference type="Gene3D" id="3.40.190.80">
    <property type="match status" value="1"/>
</dbReference>
<dbReference type="InterPro" id="IPR033942">
    <property type="entry name" value="IMPase"/>
</dbReference>
<evidence type="ECO:0000256" key="7">
    <source>
        <dbReference type="PIRSR" id="PIRSR600760-2"/>
    </source>
</evidence>
<dbReference type="InterPro" id="IPR000760">
    <property type="entry name" value="Inositol_monophosphatase-like"/>
</dbReference>
<gene>
    <name evidence="9" type="ORF">D0863_15622</name>
</gene>
<organism evidence="9 10">
    <name type="scientific">Hortaea werneckii</name>
    <name type="common">Black yeast</name>
    <name type="synonym">Cladosporium werneckii</name>
    <dbReference type="NCBI Taxonomy" id="91943"/>
    <lineage>
        <taxon>Eukaryota</taxon>
        <taxon>Fungi</taxon>
        <taxon>Dikarya</taxon>
        <taxon>Ascomycota</taxon>
        <taxon>Pezizomycotina</taxon>
        <taxon>Dothideomycetes</taxon>
        <taxon>Dothideomycetidae</taxon>
        <taxon>Mycosphaerellales</taxon>
        <taxon>Teratosphaeriaceae</taxon>
        <taxon>Hortaea</taxon>
    </lineage>
</organism>
<feature type="binding site" evidence="7">
    <location>
        <position position="104"/>
    </location>
    <ligand>
        <name>Mg(2+)</name>
        <dbReference type="ChEBI" id="CHEBI:18420"/>
        <label>1</label>
        <note>catalytic</note>
    </ligand>
</feature>
<evidence type="ECO:0000313" key="9">
    <source>
        <dbReference type="EMBL" id="RMY47506.1"/>
    </source>
</evidence>
<comment type="similarity">
    <text evidence="3 8">Belongs to the inositol monophosphatase superfamily.</text>
</comment>
<comment type="pathway">
    <text evidence="8">Polyol metabolism; myo-inositol biosynthesis; myo-inositol from D-glucose 6-phosphate: step 2/2.</text>
</comment>
<feature type="binding site" evidence="7">
    <location>
        <position position="245"/>
    </location>
    <ligand>
        <name>Mg(2+)</name>
        <dbReference type="ChEBI" id="CHEBI:18420"/>
        <label>1</label>
        <note>catalytic</note>
    </ligand>
</feature>
<dbReference type="EMBL" id="QWIP01001286">
    <property type="protein sequence ID" value="RMY47506.1"/>
    <property type="molecule type" value="Genomic_DNA"/>
</dbReference>
<dbReference type="PANTHER" id="PTHR20854:SF4">
    <property type="entry name" value="INOSITOL-1-MONOPHOSPHATASE-RELATED"/>
    <property type="match status" value="1"/>
</dbReference>
<accession>A0A3M7C6X7</accession>
<keyword evidence="5 8" id="KW-0378">Hydrolase</keyword>
<name>A0A3M7C6X7_HORWE</name>
<dbReference type="Proteomes" id="UP000269276">
    <property type="component" value="Unassembled WGS sequence"/>
</dbReference>
<feature type="binding site" evidence="7">
    <location>
        <position position="101"/>
    </location>
    <ligand>
        <name>Mg(2+)</name>
        <dbReference type="ChEBI" id="CHEBI:18420"/>
        <label>1</label>
        <note>catalytic</note>
    </ligand>
</feature>
<dbReference type="CDD" id="cd01639">
    <property type="entry name" value="IMPase"/>
    <property type="match status" value="1"/>
</dbReference>
<feature type="binding site" evidence="7">
    <location>
        <position position="103"/>
    </location>
    <ligand>
        <name>Mg(2+)</name>
        <dbReference type="ChEBI" id="CHEBI:18420"/>
        <label>1</label>
        <note>catalytic</note>
    </ligand>
</feature>
<dbReference type="PROSITE" id="PS00630">
    <property type="entry name" value="IMP_2"/>
    <property type="match status" value="1"/>
</dbReference>
<dbReference type="SUPFAM" id="SSF56655">
    <property type="entry name" value="Carbohydrate phosphatase"/>
    <property type="match status" value="1"/>
</dbReference>
<dbReference type="EC" id="3.1.3.25" evidence="8"/>
<dbReference type="GO" id="GO:0046854">
    <property type="term" value="P:phosphatidylinositol phosphate biosynthetic process"/>
    <property type="evidence" value="ECO:0007669"/>
    <property type="project" value="InterPro"/>
</dbReference>
<dbReference type="PANTHER" id="PTHR20854">
    <property type="entry name" value="INOSITOL MONOPHOSPHATASE"/>
    <property type="match status" value="1"/>
</dbReference>
<dbReference type="PROSITE" id="PS00629">
    <property type="entry name" value="IMP_1"/>
    <property type="match status" value="1"/>
</dbReference>
<dbReference type="InterPro" id="IPR020550">
    <property type="entry name" value="Inositol_monophosphatase_CS"/>
</dbReference>
<evidence type="ECO:0000256" key="3">
    <source>
        <dbReference type="ARBA" id="ARBA00009759"/>
    </source>
</evidence>
<comment type="cofactor">
    <cofactor evidence="2 7 8">
        <name>Mg(2+)</name>
        <dbReference type="ChEBI" id="CHEBI:18420"/>
    </cofactor>
</comment>
<evidence type="ECO:0000313" key="10">
    <source>
        <dbReference type="Proteomes" id="UP000269276"/>
    </source>
</evidence>
<protein>
    <recommendedName>
        <fullName evidence="8">Inositol-1-monophosphatase</fullName>
        <ecNumber evidence="8">3.1.3.25</ecNumber>
    </recommendedName>
</protein>
<dbReference type="OrthoDB" id="10254945at2759"/>
<proteinExistence type="inferred from homology"/>
<evidence type="ECO:0000256" key="2">
    <source>
        <dbReference type="ARBA" id="ARBA00001946"/>
    </source>
</evidence>
<evidence type="ECO:0000256" key="5">
    <source>
        <dbReference type="ARBA" id="ARBA00022801"/>
    </source>
</evidence>